<evidence type="ECO:0000313" key="8">
    <source>
        <dbReference type="EMBL" id="RAW38714.1"/>
    </source>
</evidence>
<dbReference type="EMBL" id="RCMK01000037">
    <property type="protein sequence ID" value="KAG2952439.1"/>
    <property type="molecule type" value="Genomic_DNA"/>
</dbReference>
<dbReference type="Proteomes" id="UP000760860">
    <property type="component" value="Unassembled WGS sequence"/>
</dbReference>
<gene>
    <name evidence="8" type="ORF">PC110_g5058</name>
    <name evidence="3" type="ORF">PC113_g2668</name>
    <name evidence="4" type="ORF">PC115_g2346</name>
    <name evidence="5" type="ORF">PC117_g2801</name>
    <name evidence="6" type="ORF">PC118_g2942</name>
    <name evidence="7" type="ORF">PC129_g2000</name>
</gene>
<evidence type="ECO:0000313" key="7">
    <source>
        <dbReference type="EMBL" id="KAG3227426.1"/>
    </source>
</evidence>
<dbReference type="EMBL" id="RCML01000047">
    <property type="protein sequence ID" value="KAG2995573.1"/>
    <property type="molecule type" value="Genomic_DNA"/>
</dbReference>
<dbReference type="Proteomes" id="UP000251314">
    <property type="component" value="Unassembled WGS sequence"/>
</dbReference>
<organism evidence="8 9">
    <name type="scientific">Phytophthora cactorum</name>
    <dbReference type="NCBI Taxonomy" id="29920"/>
    <lineage>
        <taxon>Eukaryota</taxon>
        <taxon>Sar</taxon>
        <taxon>Stramenopiles</taxon>
        <taxon>Oomycota</taxon>
        <taxon>Peronosporomycetes</taxon>
        <taxon>Peronosporales</taxon>
        <taxon>Peronosporaceae</taxon>
        <taxon>Phytophthora</taxon>
    </lineage>
</organism>
<sequence length="221" mass="24451">MGSALLQTEQQRVALAISKFRGRAREWALTCGTSVDDAFPAWAQLKQQLARVFAPPNQAYRIRSRFLATCQGKKELLDYVKGLRTLIVETAADPIPEAVTLTVFMERHRTSVARTEVFRVHPTSFEEEVSVALNAEHNFRSARPGWHAGSAGSSSGPEPMDLSYAERKEAELLAAEQRTSISRCFTCGSTRHLRASYPVRNQRKAPPSQASGSARGNGDFQ</sequence>
<evidence type="ECO:0000313" key="3">
    <source>
        <dbReference type="EMBL" id="KAG2866618.1"/>
    </source>
</evidence>
<dbReference type="Pfam" id="PF03732">
    <property type="entry name" value="Retrotrans_gag"/>
    <property type="match status" value="1"/>
</dbReference>
<dbReference type="Proteomes" id="UP000736787">
    <property type="component" value="Unassembled WGS sequence"/>
</dbReference>
<accession>A0A329SPD2</accession>
<dbReference type="VEuPathDB" id="FungiDB:PC110_g5058"/>
<dbReference type="EMBL" id="RCMV01000035">
    <property type="protein sequence ID" value="KAG3227426.1"/>
    <property type="molecule type" value="Genomic_DNA"/>
</dbReference>
<name>A0A329SPD2_9STRA</name>
<evidence type="ECO:0000313" key="9">
    <source>
        <dbReference type="Proteomes" id="UP000251314"/>
    </source>
</evidence>
<keyword evidence="9" id="KW-1185">Reference proteome</keyword>
<dbReference type="EMBL" id="MJFZ01000082">
    <property type="protein sequence ID" value="RAW38714.1"/>
    <property type="molecule type" value="Genomic_DNA"/>
</dbReference>
<evidence type="ECO:0000313" key="5">
    <source>
        <dbReference type="EMBL" id="KAG2952439.1"/>
    </source>
</evidence>
<feature type="compositionally biased region" description="Polar residues" evidence="1">
    <location>
        <begin position="208"/>
        <end position="221"/>
    </location>
</feature>
<dbReference type="EMBL" id="RCMG01000037">
    <property type="protein sequence ID" value="KAG2866618.1"/>
    <property type="molecule type" value="Genomic_DNA"/>
</dbReference>
<feature type="domain" description="Retrotransposon gag" evidence="2">
    <location>
        <begin position="15"/>
        <end position="106"/>
    </location>
</feature>
<reference evidence="8 9" key="1">
    <citation type="submission" date="2018-01" db="EMBL/GenBank/DDBJ databases">
        <title>Draft genome of the strawberry crown rot pathogen Phytophthora cactorum.</title>
        <authorList>
            <person name="Armitage A.D."/>
            <person name="Lysoe E."/>
            <person name="Nellist C.F."/>
            <person name="Harrison R.J."/>
            <person name="Brurberg M.B."/>
        </authorList>
    </citation>
    <scope>NUCLEOTIDE SEQUENCE [LARGE SCALE GENOMIC DNA]</scope>
    <source>
        <strain evidence="8 9">10300</strain>
    </source>
</reference>
<feature type="region of interest" description="Disordered" evidence="1">
    <location>
        <begin position="195"/>
        <end position="221"/>
    </location>
</feature>
<reference evidence="3" key="2">
    <citation type="submission" date="2018-10" db="EMBL/GenBank/DDBJ databases">
        <title>Effector identification in a new, highly contiguous assembly of the strawberry crown rot pathogen Phytophthora cactorum.</title>
        <authorList>
            <person name="Armitage A.D."/>
            <person name="Nellist C.F."/>
            <person name="Bates H."/>
            <person name="Vickerstaff R.J."/>
            <person name="Harrison R.J."/>
        </authorList>
    </citation>
    <scope>NUCLEOTIDE SEQUENCE</scope>
    <source>
        <strain evidence="3">15-7</strain>
        <strain evidence="4">4032</strain>
        <strain evidence="5">4040</strain>
        <strain evidence="6">P415</strain>
        <strain evidence="7">P421</strain>
    </source>
</reference>
<dbReference type="OrthoDB" id="119918at2759"/>
<evidence type="ECO:0000313" key="4">
    <source>
        <dbReference type="EMBL" id="KAG2940783.1"/>
    </source>
</evidence>
<dbReference type="EMBL" id="RCMI01000033">
    <property type="protein sequence ID" value="KAG2940783.1"/>
    <property type="molecule type" value="Genomic_DNA"/>
</dbReference>
<comment type="caution">
    <text evidence="8">The sequence shown here is derived from an EMBL/GenBank/DDBJ whole genome shotgun (WGS) entry which is preliminary data.</text>
</comment>
<protein>
    <recommendedName>
        <fullName evidence="2">Retrotransposon gag domain-containing protein</fullName>
    </recommendedName>
</protein>
<evidence type="ECO:0000313" key="6">
    <source>
        <dbReference type="EMBL" id="KAG2995573.1"/>
    </source>
</evidence>
<dbReference type="InterPro" id="IPR005162">
    <property type="entry name" value="Retrotrans_gag_dom"/>
</dbReference>
<proteinExistence type="predicted"/>
<evidence type="ECO:0000256" key="1">
    <source>
        <dbReference type="SAM" id="MobiDB-lite"/>
    </source>
</evidence>
<dbReference type="Proteomes" id="UP000735874">
    <property type="component" value="Unassembled WGS sequence"/>
</dbReference>
<dbReference type="AlphaFoldDB" id="A0A329SPD2"/>
<dbReference type="Proteomes" id="UP000774804">
    <property type="component" value="Unassembled WGS sequence"/>
</dbReference>
<dbReference type="Proteomes" id="UP000697107">
    <property type="component" value="Unassembled WGS sequence"/>
</dbReference>
<evidence type="ECO:0000259" key="2">
    <source>
        <dbReference type="Pfam" id="PF03732"/>
    </source>
</evidence>